<dbReference type="InterPro" id="IPR008334">
    <property type="entry name" value="5'-Nucleotdase_C"/>
</dbReference>
<dbReference type="InterPro" id="IPR006179">
    <property type="entry name" value="5_nucleotidase/apyrase"/>
</dbReference>
<dbReference type="Pfam" id="PF02872">
    <property type="entry name" value="5_nucleotid_C"/>
    <property type="match status" value="1"/>
</dbReference>
<feature type="chain" id="PRO_5013987017" evidence="2">
    <location>
        <begin position="26"/>
        <end position="521"/>
    </location>
</feature>
<dbReference type="Gene3D" id="3.60.21.10">
    <property type="match status" value="1"/>
</dbReference>
<gene>
    <name evidence="5" type="ORF">TNO010_520026</name>
</gene>
<dbReference type="RefSeq" id="WP_058885126.1">
    <property type="nucleotide sequence ID" value="NZ_OENE01000048.1"/>
</dbReference>
<feature type="domain" description="5'-Nucleotidase C-terminal" evidence="4">
    <location>
        <begin position="347"/>
        <end position="488"/>
    </location>
</feature>
<dbReference type="AlphaFoldDB" id="A0A2I2MAS7"/>
<dbReference type="GO" id="GO:0008768">
    <property type="term" value="F:UDP-sugar diphosphatase activity"/>
    <property type="evidence" value="ECO:0007669"/>
    <property type="project" value="TreeGrafter"/>
</dbReference>
<reference evidence="5 6" key="1">
    <citation type="submission" date="2017-11" db="EMBL/GenBank/DDBJ databases">
        <authorList>
            <person name="Duchaud E."/>
        </authorList>
    </citation>
    <scope>NUCLEOTIDE SEQUENCE [LARGE SCALE GENOMIC DNA]</scope>
    <source>
        <strain evidence="5 6">TNO010</strain>
    </source>
</reference>
<evidence type="ECO:0000256" key="2">
    <source>
        <dbReference type="RuleBase" id="RU362119"/>
    </source>
</evidence>
<keyword evidence="2" id="KW-0378">Hydrolase</keyword>
<proteinExistence type="inferred from homology"/>
<evidence type="ECO:0000256" key="1">
    <source>
        <dbReference type="ARBA" id="ARBA00022729"/>
    </source>
</evidence>
<dbReference type="SUPFAM" id="SSF55816">
    <property type="entry name" value="5'-nucleotidase (syn. UDP-sugar hydrolase), C-terminal domain"/>
    <property type="match status" value="1"/>
</dbReference>
<dbReference type="GO" id="GO:0000166">
    <property type="term" value="F:nucleotide binding"/>
    <property type="evidence" value="ECO:0007669"/>
    <property type="project" value="UniProtKB-KW"/>
</dbReference>
<sequence>MKQFKFVLLAIATALVVSCGSSKHAQKGFKKNSNTAYLFKKDSLKTYFNILQLNDVYEIAPIQSGKFGGMARVETVHQNLKKETENTMLVLAGDFLNPSLIGAMKVDGSRVRGQQMVEVMNAMNFDLVAIGNHELDLSYTHLQERLNESHFDWISSNVLHNKNGQHHYFHKVINGKKESLEDSYIREFLNPDGSTLKVGFISACIASNPKSYVYYGDVYQEIKRAYNEIKDQVDIVVGLTHLSLEQDKKVAELLPNIPLIMGGHEHTNSYDNVGNVIVAKADANAKTVYIHRFEYDPLTKKVQLKSELKEINDKIPSDKKVGVIVDKWQTVLKNKIQDIVSNPYQVIYKTKIPLDARETPIRSRQTNMGEIIANSMSFAYNNTVDCALINGGSVRIDDALVGAISVIDIFRVLPYGGAILKVKIKGSLLKEVLEYGENSSGTGAYLQRYNATKIGDTWTIGSESINENKIYSVAFSDYLLKGLDIPMLSEKNTGILSVYRPENTALSADIRKAVVEYLKKK</sequence>
<organism evidence="5 6">
    <name type="scientific">Tenacibaculum finnmarkense genomovar ulcerans</name>
    <dbReference type="NCBI Taxonomy" id="2781388"/>
    <lineage>
        <taxon>Bacteria</taxon>
        <taxon>Pseudomonadati</taxon>
        <taxon>Bacteroidota</taxon>
        <taxon>Flavobacteriia</taxon>
        <taxon>Flavobacteriales</taxon>
        <taxon>Flavobacteriaceae</taxon>
        <taxon>Tenacibaculum</taxon>
        <taxon>Tenacibaculum finnmarkense</taxon>
    </lineage>
</organism>
<dbReference type="InterPro" id="IPR036907">
    <property type="entry name" value="5'-Nucleotdase_C_sf"/>
</dbReference>
<dbReference type="GO" id="GO:0030288">
    <property type="term" value="C:outer membrane-bounded periplasmic space"/>
    <property type="evidence" value="ECO:0007669"/>
    <property type="project" value="TreeGrafter"/>
</dbReference>
<accession>A0A2I2MAS7</accession>
<evidence type="ECO:0000259" key="4">
    <source>
        <dbReference type="Pfam" id="PF02872"/>
    </source>
</evidence>
<dbReference type="GO" id="GO:0009166">
    <property type="term" value="P:nucleotide catabolic process"/>
    <property type="evidence" value="ECO:0007669"/>
    <property type="project" value="InterPro"/>
</dbReference>
<dbReference type="EMBL" id="OENE01000048">
    <property type="protein sequence ID" value="SOU89641.1"/>
    <property type="molecule type" value="Genomic_DNA"/>
</dbReference>
<dbReference type="GO" id="GO:0008253">
    <property type="term" value="F:5'-nucleotidase activity"/>
    <property type="evidence" value="ECO:0007669"/>
    <property type="project" value="TreeGrafter"/>
</dbReference>
<name>A0A2I2MAS7_9FLAO</name>
<dbReference type="InterPro" id="IPR029052">
    <property type="entry name" value="Metallo-depent_PP-like"/>
</dbReference>
<dbReference type="Pfam" id="PF00149">
    <property type="entry name" value="Metallophos"/>
    <property type="match status" value="1"/>
</dbReference>
<dbReference type="SUPFAM" id="SSF56300">
    <property type="entry name" value="Metallo-dependent phosphatases"/>
    <property type="match status" value="1"/>
</dbReference>
<dbReference type="Gene3D" id="3.90.780.10">
    <property type="entry name" value="5'-Nucleotidase, C-terminal domain"/>
    <property type="match status" value="1"/>
</dbReference>
<keyword evidence="1 2" id="KW-0732">Signal</keyword>
<protein>
    <submittedName>
        <fullName evidence="5">Bifunctional metallophosphatase/5'-nucleotidase</fullName>
    </submittedName>
</protein>
<evidence type="ECO:0000313" key="6">
    <source>
        <dbReference type="Proteomes" id="UP000490060"/>
    </source>
</evidence>
<comment type="similarity">
    <text evidence="2">Belongs to the 5'-nucleotidase family.</text>
</comment>
<dbReference type="InterPro" id="IPR004843">
    <property type="entry name" value="Calcineurin-like_PHP"/>
</dbReference>
<feature type="signal peptide" evidence="2">
    <location>
        <begin position="1"/>
        <end position="25"/>
    </location>
</feature>
<dbReference type="PROSITE" id="PS51257">
    <property type="entry name" value="PROKAR_LIPOPROTEIN"/>
    <property type="match status" value="1"/>
</dbReference>
<dbReference type="PANTHER" id="PTHR11575:SF24">
    <property type="entry name" value="5'-NUCLEOTIDASE"/>
    <property type="match status" value="1"/>
</dbReference>
<dbReference type="PANTHER" id="PTHR11575">
    <property type="entry name" value="5'-NUCLEOTIDASE-RELATED"/>
    <property type="match status" value="1"/>
</dbReference>
<evidence type="ECO:0000259" key="3">
    <source>
        <dbReference type="Pfam" id="PF00149"/>
    </source>
</evidence>
<dbReference type="PRINTS" id="PR01607">
    <property type="entry name" value="APYRASEFAMLY"/>
</dbReference>
<keyword evidence="2" id="KW-0547">Nucleotide-binding</keyword>
<dbReference type="Proteomes" id="UP000490060">
    <property type="component" value="Unassembled WGS sequence"/>
</dbReference>
<evidence type="ECO:0000313" key="5">
    <source>
        <dbReference type="EMBL" id="SOU89641.1"/>
    </source>
</evidence>
<feature type="domain" description="Calcineurin-like phosphoesterase" evidence="3">
    <location>
        <begin position="49"/>
        <end position="267"/>
    </location>
</feature>